<dbReference type="Pfam" id="PF00664">
    <property type="entry name" value="ABC_membrane"/>
    <property type="match status" value="1"/>
</dbReference>
<evidence type="ECO:0000256" key="8">
    <source>
        <dbReference type="SAM" id="Phobius"/>
    </source>
</evidence>
<protein>
    <submittedName>
        <fullName evidence="11">ABC transporter C family member 1 Short=ABC transporter ABCC.1</fullName>
        <ecNumber evidence="11">3.6.3.44</ecNumber>
    </submittedName>
</protein>
<dbReference type="GO" id="GO:0005524">
    <property type="term" value="F:ATP binding"/>
    <property type="evidence" value="ECO:0007669"/>
    <property type="project" value="UniProtKB-KW"/>
</dbReference>
<proteinExistence type="predicted"/>
<dbReference type="GO" id="GO:0140359">
    <property type="term" value="F:ABC-type transporter activity"/>
    <property type="evidence" value="ECO:0007669"/>
    <property type="project" value="InterPro"/>
</dbReference>
<dbReference type="PANTHER" id="PTHR24223">
    <property type="entry name" value="ATP-BINDING CASSETTE SUB-FAMILY C"/>
    <property type="match status" value="1"/>
</dbReference>
<feature type="compositionally biased region" description="Basic and acidic residues" evidence="7">
    <location>
        <begin position="202"/>
        <end position="212"/>
    </location>
</feature>
<dbReference type="GO" id="GO:0016020">
    <property type="term" value="C:membrane"/>
    <property type="evidence" value="ECO:0007669"/>
    <property type="project" value="InterPro"/>
</dbReference>
<dbReference type="CDD" id="cd18596">
    <property type="entry name" value="ABC_6TM_VMR1_D1_like"/>
    <property type="match status" value="1"/>
</dbReference>
<keyword evidence="2 8" id="KW-0812">Transmembrane</keyword>
<dbReference type="Proteomes" id="UP000012065">
    <property type="component" value="Unassembled WGS sequence"/>
</dbReference>
<evidence type="ECO:0000256" key="4">
    <source>
        <dbReference type="ARBA" id="ARBA00022840"/>
    </source>
</evidence>
<dbReference type="InterPro" id="IPR011527">
    <property type="entry name" value="ABC1_TM_dom"/>
</dbReference>
<evidence type="ECO:0000313" key="11">
    <source>
        <dbReference type="EMBL" id="CCO32818.1"/>
    </source>
</evidence>
<name>M5BYU3_THACB</name>
<sequence length="382" mass="43161">MAILVGLGVLLSFPMGIPSQYVDPGQVGSSISPEDFTTVWGWFTFTWVGPLLQRGSAKTLNESDVWKLSSTLRSKPLYTAFESIKSSKLPASSWGSTWTLTKHLLRANSRDLALEAILTFFSVFFDYLGPFFLKRILDAMAQHEPEMRARAYVLAGLAFVSRLLKAQADAQHMWHGRRASTRTRSEIMAAVYGKALKRKDAADISGKKDKDRSKGRKAKKDPMKQEKAGIGKIVQVMSADASRVGKTVSGAYYIYAAPFELMFACILLYQVLGWSAFAGCLVLVLAMPLNHYLSKRSVALTRGLSHARDKRMNALNELILGVKFIKFFAWESQWIKRITKRRQKELTWLKHERINQMMFNFVWQLAPTMVAVVSFMSKSQTY</sequence>
<feature type="domain" description="ABC transmembrane type-1" evidence="10">
    <location>
        <begin position="116"/>
        <end position="375"/>
    </location>
</feature>
<evidence type="ECO:0000256" key="6">
    <source>
        <dbReference type="ARBA" id="ARBA00023136"/>
    </source>
</evidence>
<reference evidence="11 12" key="1">
    <citation type="journal article" date="2013" name="J. Biotechnol.">
        <title>Establishment and interpretation of the genome sequence of the phytopathogenic fungus Rhizoctonia solani AG1-IB isolate 7/3/14.</title>
        <authorList>
            <person name="Wibberg D.W."/>
            <person name="Jelonek L.J."/>
            <person name="Rupp O.R."/>
            <person name="Hennig M.H."/>
            <person name="Eikmeyer F.E."/>
            <person name="Goesmann A.G."/>
            <person name="Hartmann A.H."/>
            <person name="Borriss R.B."/>
            <person name="Grosch R.G."/>
            <person name="Puehler A.P."/>
            <person name="Schlueter A.S."/>
        </authorList>
    </citation>
    <scope>NUCLEOTIDE SEQUENCE [LARGE SCALE GENOMIC DNA]</scope>
    <source>
        <strain evidence="12">AG1-IB / isolate 7/3/14</strain>
    </source>
</reference>
<dbReference type="InterPro" id="IPR036640">
    <property type="entry name" value="ABC1_TM_sf"/>
</dbReference>
<dbReference type="EMBL" id="CAOJ01010513">
    <property type="protein sequence ID" value="CCO32818.1"/>
    <property type="molecule type" value="Genomic_DNA"/>
</dbReference>
<keyword evidence="5 8" id="KW-1133">Transmembrane helix</keyword>
<keyword evidence="9" id="KW-0732">Signal</keyword>
<dbReference type="PROSITE" id="PS50929">
    <property type="entry name" value="ABC_TM1F"/>
    <property type="match status" value="1"/>
</dbReference>
<dbReference type="EC" id="3.6.3.44" evidence="11"/>
<evidence type="ECO:0000259" key="10">
    <source>
        <dbReference type="PROSITE" id="PS50929"/>
    </source>
</evidence>
<evidence type="ECO:0000256" key="7">
    <source>
        <dbReference type="SAM" id="MobiDB-lite"/>
    </source>
</evidence>
<evidence type="ECO:0000256" key="1">
    <source>
        <dbReference type="ARBA" id="ARBA00022448"/>
    </source>
</evidence>
<dbReference type="Gene3D" id="1.20.1560.10">
    <property type="entry name" value="ABC transporter type 1, transmembrane domain"/>
    <property type="match status" value="1"/>
</dbReference>
<keyword evidence="1" id="KW-0813">Transport</keyword>
<evidence type="ECO:0000256" key="3">
    <source>
        <dbReference type="ARBA" id="ARBA00022741"/>
    </source>
</evidence>
<dbReference type="SUPFAM" id="SSF90123">
    <property type="entry name" value="ABC transporter transmembrane region"/>
    <property type="match status" value="1"/>
</dbReference>
<accession>M5BYU3</accession>
<dbReference type="AlphaFoldDB" id="M5BYU3"/>
<feature type="region of interest" description="Disordered" evidence="7">
    <location>
        <begin position="202"/>
        <end position="226"/>
    </location>
</feature>
<dbReference type="PANTHER" id="PTHR24223:SF415">
    <property type="entry name" value="FI20190P1"/>
    <property type="match status" value="1"/>
</dbReference>
<keyword evidence="6 8" id="KW-0472">Membrane</keyword>
<evidence type="ECO:0000256" key="9">
    <source>
        <dbReference type="SAM" id="SignalP"/>
    </source>
</evidence>
<feature type="chain" id="PRO_5004063678" evidence="9">
    <location>
        <begin position="20"/>
        <end position="382"/>
    </location>
</feature>
<evidence type="ECO:0000313" key="12">
    <source>
        <dbReference type="Proteomes" id="UP000012065"/>
    </source>
</evidence>
<organism evidence="11 12">
    <name type="scientific">Thanatephorus cucumeris (strain AG1-IB / isolate 7/3/14)</name>
    <name type="common">Lettuce bottom rot fungus</name>
    <name type="synonym">Rhizoctonia solani</name>
    <dbReference type="NCBI Taxonomy" id="1108050"/>
    <lineage>
        <taxon>Eukaryota</taxon>
        <taxon>Fungi</taxon>
        <taxon>Dikarya</taxon>
        <taxon>Basidiomycota</taxon>
        <taxon>Agaricomycotina</taxon>
        <taxon>Agaricomycetes</taxon>
        <taxon>Cantharellales</taxon>
        <taxon>Ceratobasidiaceae</taxon>
        <taxon>Rhizoctonia</taxon>
        <taxon>Rhizoctonia solani AG-1</taxon>
    </lineage>
</organism>
<evidence type="ECO:0000256" key="2">
    <source>
        <dbReference type="ARBA" id="ARBA00022692"/>
    </source>
</evidence>
<comment type="caution">
    <text evidence="11">The sequence shown here is derived from an EMBL/GenBank/DDBJ whole genome shotgun (WGS) entry which is preliminary data.</text>
</comment>
<feature type="transmembrane region" description="Helical" evidence="8">
    <location>
        <begin position="357"/>
        <end position="376"/>
    </location>
</feature>
<keyword evidence="4" id="KW-0067">ATP-binding</keyword>
<dbReference type="GO" id="GO:0016787">
    <property type="term" value="F:hydrolase activity"/>
    <property type="evidence" value="ECO:0007669"/>
    <property type="project" value="UniProtKB-KW"/>
</dbReference>
<dbReference type="InterPro" id="IPR050173">
    <property type="entry name" value="ABC_transporter_C-like"/>
</dbReference>
<dbReference type="HOGENOM" id="CLU_723975_0_0_1"/>
<feature type="transmembrane region" description="Helical" evidence="8">
    <location>
        <begin position="275"/>
        <end position="293"/>
    </location>
</feature>
<feature type="signal peptide" evidence="9">
    <location>
        <begin position="1"/>
        <end position="19"/>
    </location>
</feature>
<keyword evidence="3" id="KW-0547">Nucleotide-binding</keyword>
<evidence type="ECO:0000256" key="5">
    <source>
        <dbReference type="ARBA" id="ARBA00022989"/>
    </source>
</evidence>
<keyword evidence="11" id="KW-0378">Hydrolase</keyword>
<gene>
    <name evidence="11" type="ORF">BN14_06881</name>
</gene>